<protein>
    <recommendedName>
        <fullName evidence="5">Signal peptidase I</fullName>
    </recommendedName>
</protein>
<feature type="transmembrane region" description="Helical" evidence="2">
    <location>
        <begin position="140"/>
        <end position="162"/>
    </location>
</feature>
<evidence type="ECO:0008006" key="5">
    <source>
        <dbReference type="Google" id="ProtNLM"/>
    </source>
</evidence>
<feature type="compositionally biased region" description="Low complexity" evidence="1">
    <location>
        <begin position="51"/>
        <end position="65"/>
    </location>
</feature>
<reference evidence="3 4" key="1">
    <citation type="submission" date="2024-01" db="EMBL/GenBank/DDBJ databases">
        <title>Complete genome sequence of Citroniella saccharovorans strain M6.X9, isolated from human fecal sample.</title>
        <authorList>
            <person name="Cheng G."/>
            <person name="Westerholm M."/>
            <person name="Schnurer A."/>
        </authorList>
    </citation>
    <scope>NUCLEOTIDE SEQUENCE [LARGE SCALE GENOMIC DNA]</scope>
    <source>
        <strain evidence="3 4">DSM 29873</strain>
    </source>
</reference>
<dbReference type="RefSeq" id="WP_324619925.1">
    <property type="nucleotide sequence ID" value="NZ_JAYKOT010000003.1"/>
</dbReference>
<sequence length="303" mass="34356">MSKKQDDNILEELSNANVEKVYERDTASYDSNKNLSIDNDDKAKELEKADSLSSEASESENIISDYKSSEEIEEDMTIKLDKNFNDFEEKNAQLSKDTDSDFISEKENNHSYDYSKDDKPIDENEEDIDEEPKRGILFKIFSFIGNLIFIIFVVSMIFVIFLNTFSFIKGVEPSIFGHRMFVVGESSMSPNLDINDAVLVKDSSITDIKEGDLIFYRAKNGKDAITSWVIKKDGNEVEVSKKLDDKEPIKIDSSAIIGVSDIRVRNVGPIVDFISHPIGILLVLVIGFVIYFIASYAANRNRY</sequence>
<evidence type="ECO:0000313" key="3">
    <source>
        <dbReference type="EMBL" id="MEB3429756.1"/>
    </source>
</evidence>
<accession>A0AAW9MRP6</accession>
<dbReference type="Proteomes" id="UP001357733">
    <property type="component" value="Unassembled WGS sequence"/>
</dbReference>
<feature type="transmembrane region" description="Helical" evidence="2">
    <location>
        <begin position="278"/>
        <end position="298"/>
    </location>
</feature>
<evidence type="ECO:0000256" key="2">
    <source>
        <dbReference type="SAM" id="Phobius"/>
    </source>
</evidence>
<name>A0AAW9MRP6_9FIRM</name>
<feature type="region of interest" description="Disordered" evidence="1">
    <location>
        <begin position="98"/>
        <end position="126"/>
    </location>
</feature>
<dbReference type="AlphaFoldDB" id="A0AAW9MRP6"/>
<proteinExistence type="predicted"/>
<dbReference type="InterPro" id="IPR036286">
    <property type="entry name" value="LexA/Signal_pep-like_sf"/>
</dbReference>
<keyword evidence="2" id="KW-0812">Transmembrane</keyword>
<dbReference type="SUPFAM" id="SSF51306">
    <property type="entry name" value="LexA/Signal peptidase"/>
    <property type="match status" value="1"/>
</dbReference>
<gene>
    <name evidence="3" type="ORF">VLK81_06990</name>
</gene>
<feature type="compositionally biased region" description="Polar residues" evidence="1">
    <location>
        <begin position="28"/>
        <end position="37"/>
    </location>
</feature>
<feature type="region of interest" description="Disordered" evidence="1">
    <location>
        <begin position="24"/>
        <end position="69"/>
    </location>
</feature>
<feature type="compositionally biased region" description="Basic and acidic residues" evidence="1">
    <location>
        <begin position="39"/>
        <end position="50"/>
    </location>
</feature>
<organism evidence="3 4">
    <name type="scientific">Citroniella saccharovorans</name>
    <dbReference type="NCBI Taxonomy" id="2053367"/>
    <lineage>
        <taxon>Bacteria</taxon>
        <taxon>Bacillati</taxon>
        <taxon>Bacillota</taxon>
        <taxon>Tissierellia</taxon>
        <taxon>Tissierellales</taxon>
        <taxon>Peptoniphilaceae</taxon>
        <taxon>Citroniella</taxon>
    </lineage>
</organism>
<evidence type="ECO:0000313" key="4">
    <source>
        <dbReference type="Proteomes" id="UP001357733"/>
    </source>
</evidence>
<evidence type="ECO:0000256" key="1">
    <source>
        <dbReference type="SAM" id="MobiDB-lite"/>
    </source>
</evidence>
<feature type="compositionally biased region" description="Basic and acidic residues" evidence="1">
    <location>
        <begin position="98"/>
        <end position="122"/>
    </location>
</feature>
<dbReference type="EMBL" id="JAYKOT010000003">
    <property type="protein sequence ID" value="MEB3429756.1"/>
    <property type="molecule type" value="Genomic_DNA"/>
</dbReference>
<keyword evidence="2" id="KW-1133">Transmembrane helix</keyword>
<keyword evidence="2" id="KW-0472">Membrane</keyword>
<keyword evidence="4" id="KW-1185">Reference proteome</keyword>
<comment type="caution">
    <text evidence="3">The sequence shown here is derived from an EMBL/GenBank/DDBJ whole genome shotgun (WGS) entry which is preliminary data.</text>
</comment>